<comment type="caution">
    <text evidence="2">The sequence shown here is derived from an EMBL/GenBank/DDBJ whole genome shotgun (WGS) entry which is preliminary data.</text>
</comment>
<feature type="compositionally biased region" description="Low complexity" evidence="1">
    <location>
        <begin position="350"/>
        <end position="366"/>
    </location>
</feature>
<evidence type="ECO:0008006" key="4">
    <source>
        <dbReference type="Google" id="ProtNLM"/>
    </source>
</evidence>
<dbReference type="AlphaFoldDB" id="A0AAV7LHR7"/>
<organism evidence="2 3">
    <name type="scientific">Pleurodeles waltl</name>
    <name type="common">Iberian ribbed newt</name>
    <dbReference type="NCBI Taxonomy" id="8319"/>
    <lineage>
        <taxon>Eukaryota</taxon>
        <taxon>Metazoa</taxon>
        <taxon>Chordata</taxon>
        <taxon>Craniata</taxon>
        <taxon>Vertebrata</taxon>
        <taxon>Euteleostomi</taxon>
        <taxon>Amphibia</taxon>
        <taxon>Batrachia</taxon>
        <taxon>Caudata</taxon>
        <taxon>Salamandroidea</taxon>
        <taxon>Salamandridae</taxon>
        <taxon>Pleurodelinae</taxon>
        <taxon>Pleurodeles</taxon>
    </lineage>
</organism>
<dbReference type="Proteomes" id="UP001066276">
    <property type="component" value="Chromosome 11"/>
</dbReference>
<feature type="region of interest" description="Disordered" evidence="1">
    <location>
        <begin position="348"/>
        <end position="382"/>
    </location>
</feature>
<feature type="region of interest" description="Disordered" evidence="1">
    <location>
        <begin position="309"/>
        <end position="330"/>
    </location>
</feature>
<name>A0AAV7LHR7_PLEWA</name>
<reference evidence="2" key="1">
    <citation type="journal article" date="2022" name="bioRxiv">
        <title>Sequencing and chromosome-scale assembly of the giantPleurodeles waltlgenome.</title>
        <authorList>
            <person name="Brown T."/>
            <person name="Elewa A."/>
            <person name="Iarovenko S."/>
            <person name="Subramanian E."/>
            <person name="Araus A.J."/>
            <person name="Petzold A."/>
            <person name="Susuki M."/>
            <person name="Suzuki K.-i.T."/>
            <person name="Hayashi T."/>
            <person name="Toyoda A."/>
            <person name="Oliveira C."/>
            <person name="Osipova E."/>
            <person name="Leigh N.D."/>
            <person name="Simon A."/>
            <person name="Yun M.H."/>
        </authorList>
    </citation>
    <scope>NUCLEOTIDE SEQUENCE</scope>
    <source>
        <strain evidence="2">20211129_DDA</strain>
        <tissue evidence="2">Liver</tissue>
    </source>
</reference>
<sequence>MRNELRIDINMVKPRPQRTQTKARPSASASDMDIEHHINALHKVTETLTAHSAQMEKVLQAILDTRTSLEGNIDTVVAEVNTLQIEHRKLAERVATAETILNTAQPDIADMKLRLQLQESEILRLHKRADKAEGRSRRNNVRFLGFPEKIELPNAEAFLEHWLRENIFTKDRPPLLIVERAHRVPGGPPRPGAPPRPLIARLLNYRDRDQVLKNFRTSGPIDTENAKITAYLDYTAEVQCKRATFNTAKQILRDKNYSYSLMYPAKLRVVDDERSHIFPTSEDAWTWIHAKGLADPTAEAQIQKECLTSQSRRKKRSKLRTESGPTKSQVMAEQAQVLKVANRFSCIQPQSNQDTNNSDSDSVSSQHIAAHHGTNVYSTLSR</sequence>
<keyword evidence="3" id="KW-1185">Reference proteome</keyword>
<gene>
    <name evidence="2" type="ORF">NDU88_003679</name>
</gene>
<dbReference type="EMBL" id="JANPWB010000015">
    <property type="protein sequence ID" value="KAJ1090549.1"/>
    <property type="molecule type" value="Genomic_DNA"/>
</dbReference>
<evidence type="ECO:0000256" key="1">
    <source>
        <dbReference type="SAM" id="MobiDB-lite"/>
    </source>
</evidence>
<dbReference type="InterPro" id="IPR004244">
    <property type="entry name" value="Transposase_22"/>
</dbReference>
<accession>A0AAV7LHR7</accession>
<evidence type="ECO:0000313" key="2">
    <source>
        <dbReference type="EMBL" id="KAJ1090549.1"/>
    </source>
</evidence>
<dbReference type="Gene3D" id="3.30.70.1820">
    <property type="entry name" value="L1 transposable element, RRM domain"/>
    <property type="match status" value="1"/>
</dbReference>
<proteinExistence type="predicted"/>
<evidence type="ECO:0000313" key="3">
    <source>
        <dbReference type="Proteomes" id="UP001066276"/>
    </source>
</evidence>
<dbReference type="PANTHER" id="PTHR11505">
    <property type="entry name" value="L1 TRANSPOSABLE ELEMENT-RELATED"/>
    <property type="match status" value="1"/>
</dbReference>
<protein>
    <recommendedName>
        <fullName evidence="4">L1 transposable element RRM domain-containing protein</fullName>
    </recommendedName>
</protein>